<feature type="compositionally biased region" description="Basic and acidic residues" evidence="8">
    <location>
        <begin position="410"/>
        <end position="419"/>
    </location>
</feature>
<protein>
    <recommendedName>
        <fullName evidence="7">U3 small nucleolar ribonucleoprotein protein MPP10</fullName>
    </recommendedName>
</protein>
<reference evidence="9" key="2">
    <citation type="submission" date="2025-09" db="UniProtKB">
        <authorList>
            <consortium name="Ensembl"/>
        </authorList>
    </citation>
    <scope>IDENTIFICATION</scope>
</reference>
<dbReference type="CTD" id="10199"/>
<dbReference type="GO" id="GO:0034457">
    <property type="term" value="C:Mpp10 complex"/>
    <property type="evidence" value="ECO:0007669"/>
    <property type="project" value="UniProtKB-UniRule"/>
</dbReference>
<feature type="compositionally biased region" description="Basic residues" evidence="8">
    <location>
        <begin position="343"/>
        <end position="354"/>
    </location>
</feature>
<dbReference type="Proteomes" id="UP000233200">
    <property type="component" value="Unplaced"/>
</dbReference>
<comment type="function">
    <text evidence="7">Component of the 60-80S U3 small nucleolar ribonucleoprotein (U3 snoRNP). Required for the early cleavages during pre-18S ribosomal RNA processing.</text>
</comment>
<keyword evidence="10" id="KW-1185">Reference proteome</keyword>
<dbReference type="OrthoDB" id="445326at2759"/>
<evidence type="ECO:0000256" key="8">
    <source>
        <dbReference type="SAM" id="MobiDB-lite"/>
    </source>
</evidence>
<keyword evidence="5 7" id="KW-0687">Ribonucleoprotein</keyword>
<keyword evidence="2 7" id="KW-0690">Ribosome biogenesis</keyword>
<evidence type="ECO:0000256" key="6">
    <source>
        <dbReference type="ARBA" id="ARBA00029455"/>
    </source>
</evidence>
<reference evidence="9" key="1">
    <citation type="submission" date="2025-08" db="UniProtKB">
        <authorList>
            <consortium name="Ensembl"/>
        </authorList>
    </citation>
    <scope>IDENTIFICATION</scope>
</reference>
<dbReference type="GeneTree" id="ENSGT00390000011359"/>
<feature type="compositionally biased region" description="Basic and acidic residues" evidence="8">
    <location>
        <begin position="306"/>
        <end position="316"/>
    </location>
</feature>
<dbReference type="Pfam" id="PF04006">
    <property type="entry name" value="Mpp10"/>
    <property type="match status" value="1"/>
</dbReference>
<dbReference type="STRING" id="61622.ENSRROP00000020235"/>
<keyword evidence="3 7" id="KW-0698">rRNA processing</keyword>
<dbReference type="GeneID" id="104661340"/>
<dbReference type="GO" id="GO:0042274">
    <property type="term" value="P:ribosomal small subunit biogenesis"/>
    <property type="evidence" value="ECO:0007669"/>
    <property type="project" value="Ensembl"/>
</dbReference>
<accession>A0A2K6PUM0</accession>
<dbReference type="PANTHER" id="PTHR17039">
    <property type="entry name" value="U3 SMALL NUCLEOLAR RIBONUCLEOPROTEIN PROTEIN MPP10"/>
    <property type="match status" value="1"/>
</dbReference>
<feature type="region of interest" description="Disordered" evidence="8">
    <location>
        <begin position="306"/>
        <end position="440"/>
    </location>
</feature>
<dbReference type="GO" id="GO:0005732">
    <property type="term" value="C:sno(s)RNA-containing ribonucleoprotein complex"/>
    <property type="evidence" value="ECO:0007669"/>
    <property type="project" value="UniProtKB-UniRule"/>
</dbReference>
<dbReference type="Ensembl" id="ENSRROT00000044411.1">
    <property type="protein sequence ID" value="ENSRROP00000020235.1"/>
    <property type="gene ID" value="ENSRROG00000034061.1"/>
</dbReference>
<evidence type="ECO:0000256" key="5">
    <source>
        <dbReference type="ARBA" id="ARBA00023274"/>
    </source>
</evidence>
<evidence type="ECO:0000256" key="3">
    <source>
        <dbReference type="ARBA" id="ARBA00022552"/>
    </source>
</evidence>
<feature type="region of interest" description="Disordered" evidence="8">
    <location>
        <begin position="657"/>
        <end position="696"/>
    </location>
</feature>
<feature type="compositionally biased region" description="Acidic residues" evidence="8">
    <location>
        <begin position="198"/>
        <end position="237"/>
    </location>
</feature>
<evidence type="ECO:0000256" key="1">
    <source>
        <dbReference type="ARBA" id="ARBA00004604"/>
    </source>
</evidence>
<feature type="compositionally biased region" description="Acidic residues" evidence="8">
    <location>
        <begin position="317"/>
        <end position="337"/>
    </location>
</feature>
<organism evidence="9 10">
    <name type="scientific">Rhinopithecus roxellana</name>
    <name type="common">Golden snub-nosed monkey</name>
    <name type="synonym">Pygathrix roxellana</name>
    <dbReference type="NCBI Taxonomy" id="61622"/>
    <lineage>
        <taxon>Eukaryota</taxon>
        <taxon>Metazoa</taxon>
        <taxon>Chordata</taxon>
        <taxon>Craniata</taxon>
        <taxon>Vertebrata</taxon>
        <taxon>Euteleostomi</taxon>
        <taxon>Mammalia</taxon>
        <taxon>Eutheria</taxon>
        <taxon>Euarchontoglires</taxon>
        <taxon>Primates</taxon>
        <taxon>Haplorrhini</taxon>
        <taxon>Catarrhini</taxon>
        <taxon>Cercopithecidae</taxon>
        <taxon>Colobinae</taxon>
        <taxon>Rhinopithecus</taxon>
    </lineage>
</organism>
<evidence type="ECO:0000313" key="10">
    <source>
        <dbReference type="Proteomes" id="UP000233200"/>
    </source>
</evidence>
<feature type="region of interest" description="Disordered" evidence="8">
    <location>
        <begin position="198"/>
        <end position="291"/>
    </location>
</feature>
<keyword evidence="4 7" id="KW-0539">Nucleus</keyword>
<dbReference type="GO" id="GO:0005694">
    <property type="term" value="C:chromosome"/>
    <property type="evidence" value="ECO:0007669"/>
    <property type="project" value="Ensembl"/>
</dbReference>
<dbReference type="OMA" id="HFAEDFG"/>
<comment type="similarity">
    <text evidence="6 7">Belongs to the MPP10 family.</text>
</comment>
<feature type="compositionally biased region" description="Acidic residues" evidence="8">
    <location>
        <begin position="381"/>
        <end position="409"/>
    </location>
</feature>
<dbReference type="GO" id="GO:0006364">
    <property type="term" value="P:rRNA processing"/>
    <property type="evidence" value="ECO:0007669"/>
    <property type="project" value="UniProtKB-KW"/>
</dbReference>
<evidence type="ECO:0000256" key="2">
    <source>
        <dbReference type="ARBA" id="ARBA00022517"/>
    </source>
</evidence>
<dbReference type="PIRSF" id="PIRSF017300">
    <property type="entry name" value="snoRNP_Mpp10"/>
    <property type="match status" value="1"/>
</dbReference>
<evidence type="ECO:0000256" key="4">
    <source>
        <dbReference type="ARBA" id="ARBA00023242"/>
    </source>
</evidence>
<feature type="compositionally biased region" description="Basic residues" evidence="8">
    <location>
        <begin position="666"/>
        <end position="688"/>
    </location>
</feature>
<feature type="region of interest" description="Disordered" evidence="8">
    <location>
        <begin position="750"/>
        <end position="771"/>
    </location>
</feature>
<evidence type="ECO:0000256" key="7">
    <source>
        <dbReference type="PIRNR" id="PIRNR017300"/>
    </source>
</evidence>
<name>A0A2K6PUM0_RHIRO</name>
<gene>
    <name evidence="9" type="primary">MPHOSPH10</name>
</gene>
<proteinExistence type="inferred from homology"/>
<dbReference type="KEGG" id="rro:104661340"/>
<evidence type="ECO:0000313" key="9">
    <source>
        <dbReference type="Ensembl" id="ENSRROP00000020235.1"/>
    </source>
</evidence>
<dbReference type="GO" id="GO:0032040">
    <property type="term" value="C:small-subunit processome"/>
    <property type="evidence" value="ECO:0007669"/>
    <property type="project" value="Ensembl"/>
</dbReference>
<comment type="subcellular location">
    <subcellularLocation>
        <location evidence="1 7">Nucleus</location>
        <location evidence="1 7">Nucleolus</location>
    </subcellularLocation>
</comment>
<dbReference type="InterPro" id="IPR012173">
    <property type="entry name" value="Mpp10"/>
</dbReference>
<sequence length="771" mass="88917">MQNEVSREFKGVWTDHGDFCFPSPCRSESARGCHWLWLRASPEPVRSGTCAQRNFRLSHPSCARRLFAERFPGSSLPLHAALCRELLTAMAPRVWRRRTLERCLAEVGKATGRPECFLTIQDGLASKFTSLTKVLYDFNKILENGRIHGSPLQKLVIENFDDEQIWQQLELQNEPILQYFQNAVGETINDEDISLLPESEEQEREVDGSEIEADDQEDLEDLEEEEEVSDMGDDDPEVGERTKNSSKSGLRKSPVFSDEDSDLDFDISKLEQQSKVQHKGHGKPREKSVVDDKFFKLSEMEAYLENIEKEEERKDDNDDEEEDIDFFEDIDSDEDEGGLFGSKKLKSGKSSRNLKYKDFFDPVESDEDITSVHDDELNSDKEDDEIAEEEAEELSISETDEDDDLEENEDGKQHKETLKRVTFALPDDEETEDTGVLNVKKNSDEVKSSFEKRQEKMNEKIASLEKELLEKRPWQLQGEVTAQKRPENSLLEETLHFDHAVRMAPVITEETTLQLEDIIKQRIRDQAWDDVVRKEKPKEDAYEYKKRLTLDHEKSKLSLAEIYEQEYIKLNQQKTAEEENPEHVEIQKMMDSLFLKLDALSNFHFIPKPPVPEIKVVSNLPAITMEEVAPVSVSDAALLAPEEIKEKNKAGDIKTAAEKTATDKKRERRKKKYQKRMKIKEKEKRRKLLEKSSVDQAGKYSKAVASEKLKQLTKTGKASFIKDEGKDKALKSSQAFFSKLQDQVKMQINDAKKAEKKKKKRQDISVHKLKL</sequence>
<feature type="compositionally biased region" description="Basic and acidic residues" evidence="8">
    <location>
        <begin position="762"/>
        <end position="771"/>
    </location>
</feature>
<dbReference type="AlphaFoldDB" id="A0A2K6PUM0"/>
<dbReference type="PANTHER" id="PTHR17039:SF0">
    <property type="entry name" value="U3 SMALL NUCLEOLAR RIBONUCLEOPROTEIN PROTEIN MPP10"/>
    <property type="match status" value="1"/>
</dbReference>
<feature type="compositionally biased region" description="Basic and acidic residues" evidence="8">
    <location>
        <begin position="370"/>
        <end position="380"/>
    </location>
</feature>